<protein>
    <recommendedName>
        <fullName evidence="2">C2 domain-containing protein</fullName>
    </recommendedName>
</protein>
<dbReference type="SMART" id="SM00239">
    <property type="entry name" value="C2"/>
    <property type="match status" value="2"/>
</dbReference>
<accession>A0AAN9TRN8</accession>
<dbReference type="PROSITE" id="PS50004">
    <property type="entry name" value="C2"/>
    <property type="match status" value="2"/>
</dbReference>
<feature type="region of interest" description="Disordered" evidence="1">
    <location>
        <begin position="31"/>
        <end position="50"/>
    </location>
</feature>
<dbReference type="AlphaFoldDB" id="A0AAN9TRN8"/>
<comment type="caution">
    <text evidence="3">The sequence shown here is derived from an EMBL/GenBank/DDBJ whole genome shotgun (WGS) entry which is preliminary data.</text>
</comment>
<dbReference type="InterPro" id="IPR043541">
    <property type="entry name" value="SYT14/14L/16"/>
</dbReference>
<dbReference type="Pfam" id="PF00168">
    <property type="entry name" value="C2"/>
    <property type="match status" value="2"/>
</dbReference>
<dbReference type="FunFam" id="2.60.40.150:FF:000062">
    <property type="entry name" value="synaptotagmin-14 isoform X1"/>
    <property type="match status" value="1"/>
</dbReference>
<dbReference type="CDD" id="cd08408">
    <property type="entry name" value="C2B_Synaptotagmin-14_16"/>
    <property type="match status" value="1"/>
</dbReference>
<name>A0AAN9TRN8_9HEMI</name>
<organism evidence="3 4">
    <name type="scientific">Parthenolecanium corni</name>
    <dbReference type="NCBI Taxonomy" id="536013"/>
    <lineage>
        <taxon>Eukaryota</taxon>
        <taxon>Metazoa</taxon>
        <taxon>Ecdysozoa</taxon>
        <taxon>Arthropoda</taxon>
        <taxon>Hexapoda</taxon>
        <taxon>Insecta</taxon>
        <taxon>Pterygota</taxon>
        <taxon>Neoptera</taxon>
        <taxon>Paraneoptera</taxon>
        <taxon>Hemiptera</taxon>
        <taxon>Sternorrhyncha</taxon>
        <taxon>Coccoidea</taxon>
        <taxon>Coccidae</taxon>
        <taxon>Parthenolecanium</taxon>
    </lineage>
</organism>
<feature type="compositionally biased region" description="Low complexity" evidence="1">
    <location>
        <begin position="31"/>
        <end position="44"/>
    </location>
</feature>
<reference evidence="3 4" key="1">
    <citation type="submission" date="2024-03" db="EMBL/GenBank/DDBJ databases">
        <title>Adaptation during the transition from Ophiocordyceps entomopathogen to insect associate is accompanied by gene loss and intensified selection.</title>
        <authorList>
            <person name="Ward C.M."/>
            <person name="Onetto C.A."/>
            <person name="Borneman A.R."/>
        </authorList>
    </citation>
    <scope>NUCLEOTIDE SEQUENCE [LARGE SCALE GENOMIC DNA]</scope>
    <source>
        <strain evidence="3">AWRI1</strain>
        <tissue evidence="3">Single Adult Female</tissue>
    </source>
</reference>
<proteinExistence type="predicted"/>
<dbReference type="EMBL" id="JBBCAQ010000006">
    <property type="protein sequence ID" value="KAK7603637.1"/>
    <property type="molecule type" value="Genomic_DNA"/>
</dbReference>
<sequence length="396" mass="45111">MPKNEVNSHVKNERESEHTIDRNRFLIRNRGSCSSSSESTTTGNCEDDSNAIRQREIHRFARTFSLQEEQMPLAAPKEDLDDQFSDIHSAFSDSMSGIIGKCGLLEVAFAYDAPVKKMTIHVLQARDIPATDRGRPQYTQVHIVLLPGKKQKQKSKVRHGDNPQFMESFLFHRITPEDVNNMSVRFRLYGCERMRRQRLIGECIISFSNINLQLQSNIWVPLEPRANTAINAMACEVLSLCQSNSTGSMQSMQHGTVPELLIGLSYNGTTGRLSVEIIKGSNFRHVTAAKAPDTYVKLMLLSSTGQELARSKTSIRRSQPNPLFKEMFMYQVALFQLCDVSLMVTVYNKKNIKRKERVGWFIMGRNSSGDEESAHWEEMTQFKGELLSRWHILVES</sequence>
<feature type="domain" description="C2" evidence="2">
    <location>
        <begin position="101"/>
        <end position="220"/>
    </location>
</feature>
<dbReference type="InterPro" id="IPR000008">
    <property type="entry name" value="C2_dom"/>
</dbReference>
<feature type="region of interest" description="Disordered" evidence="1">
    <location>
        <begin position="1"/>
        <end position="23"/>
    </location>
</feature>
<dbReference type="GO" id="GO:0005543">
    <property type="term" value="F:phospholipid binding"/>
    <property type="evidence" value="ECO:0007669"/>
    <property type="project" value="TreeGrafter"/>
</dbReference>
<dbReference type="Gene3D" id="2.60.40.150">
    <property type="entry name" value="C2 domain"/>
    <property type="match status" value="2"/>
</dbReference>
<dbReference type="Proteomes" id="UP001367676">
    <property type="component" value="Unassembled WGS sequence"/>
</dbReference>
<keyword evidence="4" id="KW-1185">Reference proteome</keyword>
<feature type="domain" description="C2" evidence="2">
    <location>
        <begin position="256"/>
        <end position="391"/>
    </location>
</feature>
<evidence type="ECO:0000259" key="2">
    <source>
        <dbReference type="PROSITE" id="PS50004"/>
    </source>
</evidence>
<evidence type="ECO:0000313" key="4">
    <source>
        <dbReference type="Proteomes" id="UP001367676"/>
    </source>
</evidence>
<dbReference type="SUPFAM" id="SSF49562">
    <property type="entry name" value="C2 domain (Calcium/lipid-binding domain, CaLB)"/>
    <property type="match status" value="2"/>
</dbReference>
<dbReference type="InterPro" id="IPR035892">
    <property type="entry name" value="C2_domain_sf"/>
</dbReference>
<gene>
    <name evidence="3" type="ORF">V9T40_003636</name>
</gene>
<dbReference type="PANTHER" id="PTHR46129">
    <property type="entry name" value="SYNAPTOTAGMIN 14, ISOFORM D"/>
    <property type="match status" value="1"/>
</dbReference>
<evidence type="ECO:0000313" key="3">
    <source>
        <dbReference type="EMBL" id="KAK7603637.1"/>
    </source>
</evidence>
<dbReference type="PANTHER" id="PTHR46129:SF2">
    <property type="entry name" value="SYNAPTOTAGMIN 14, ISOFORM D"/>
    <property type="match status" value="1"/>
</dbReference>
<dbReference type="CDD" id="cd08389">
    <property type="entry name" value="C2A_Synaptotagmin-14_16"/>
    <property type="match status" value="1"/>
</dbReference>
<evidence type="ECO:0000256" key="1">
    <source>
        <dbReference type="SAM" id="MobiDB-lite"/>
    </source>
</evidence>